<dbReference type="VEuPathDB" id="MicrosporidiaDB:NEDG_00869"/>
<comment type="caution">
    <text evidence="7">The sequence shown here is derived from an EMBL/GenBank/DDBJ whole genome shotgun (WGS) entry which is preliminary data.</text>
</comment>
<evidence type="ECO:0000256" key="6">
    <source>
        <dbReference type="ARBA" id="ARBA00023306"/>
    </source>
</evidence>
<dbReference type="GO" id="GO:0051301">
    <property type="term" value="P:cell division"/>
    <property type="evidence" value="ECO:0007669"/>
    <property type="project" value="UniProtKB-KW"/>
</dbReference>
<reference evidence="7 8" key="1">
    <citation type="submission" date="2016-02" db="EMBL/GenBank/DDBJ databases">
        <title>Discovery of a natural microsporidian pathogen with a broad tissue tropism in Caenorhabditis elegans.</title>
        <authorList>
            <person name="Luallen R.J."/>
            <person name="Reinke A.W."/>
            <person name="Tong L."/>
            <person name="Botts M.R."/>
            <person name="Felix M.-A."/>
            <person name="Troemel E.R."/>
        </authorList>
    </citation>
    <scope>NUCLEOTIDE SEQUENCE [LARGE SCALE GENOMIC DNA]</scope>
    <source>
        <strain evidence="7 8">JUm2807</strain>
    </source>
</reference>
<keyword evidence="8" id="KW-1185">Reference proteome</keyword>
<keyword evidence="4" id="KW-0833">Ubl conjugation pathway</keyword>
<dbReference type="Proteomes" id="UP000185944">
    <property type="component" value="Unassembled WGS sequence"/>
</dbReference>
<evidence type="ECO:0000256" key="2">
    <source>
        <dbReference type="ARBA" id="ARBA00022737"/>
    </source>
</evidence>
<dbReference type="GO" id="GO:0005737">
    <property type="term" value="C:cytoplasm"/>
    <property type="evidence" value="ECO:0007669"/>
    <property type="project" value="TreeGrafter"/>
</dbReference>
<evidence type="ECO:0000256" key="1">
    <source>
        <dbReference type="ARBA" id="ARBA00022618"/>
    </source>
</evidence>
<dbReference type="AlphaFoldDB" id="A0A177EDD3"/>
<name>A0A177EDD3_9MICR</name>
<evidence type="ECO:0000256" key="4">
    <source>
        <dbReference type="ARBA" id="ARBA00022786"/>
    </source>
</evidence>
<dbReference type="SUPFAM" id="SSF48452">
    <property type="entry name" value="TPR-like"/>
    <property type="match status" value="1"/>
</dbReference>
<dbReference type="GeneID" id="93647219"/>
<evidence type="ECO:0000256" key="3">
    <source>
        <dbReference type="ARBA" id="ARBA00022776"/>
    </source>
</evidence>
<dbReference type="PANTHER" id="PTHR12558:SF9">
    <property type="entry name" value="CELL DIVISION CYCLE PROTEIN 16 HOMOLOG"/>
    <property type="match status" value="1"/>
</dbReference>
<evidence type="ECO:0000313" key="8">
    <source>
        <dbReference type="Proteomes" id="UP000185944"/>
    </source>
</evidence>
<keyword evidence="5" id="KW-0802">TPR repeat</keyword>
<evidence type="ECO:0000256" key="5">
    <source>
        <dbReference type="ARBA" id="ARBA00022803"/>
    </source>
</evidence>
<dbReference type="GO" id="GO:0045842">
    <property type="term" value="P:positive regulation of mitotic metaphase/anaphase transition"/>
    <property type="evidence" value="ECO:0007669"/>
    <property type="project" value="TreeGrafter"/>
</dbReference>
<dbReference type="GO" id="GO:0005680">
    <property type="term" value="C:anaphase-promoting complex"/>
    <property type="evidence" value="ECO:0007669"/>
    <property type="project" value="TreeGrafter"/>
</dbReference>
<sequence>MEVELYRAYQNANFEESTLVLLEHMYRTTPSPETLYLLLESLLRNSNYEAIRWLVSRRKEYFAFAKIKKIYVEAMRRMGALSEIEQGLVIQGATLSEARRKEYRPINAESVATYYQALILKGREKKKKRLIRQAVKLDERNLEAMIYMGMCYSAKELVTCIEEMKDTSLQNLYHTMLLRDAGIFSVFSKEFLSPFSCCRLAKSLFNGKRTNELFHLAQYTGTLYPKHYFTYVVAGMYYILTKHYTDAKRSLFQSIQVNNTFGLTWVLLGYCQSALCECINAINCYEKAELLMEDGCLASLGIALEYHRMRSYEKAEKKYTEIAEKYSLQRCFTPYVSLLTSLGRYKDAIALIKDRECSGETALLKSFCYLFALSPERAEVSLEGIDATISRDTRCKYYLLKGYVFHMNNKYCQAIEAYQKAILDPYKPSESLINDLLELAIKNSLEHDTKKLVCQYGEDVFDFLDLKSELAVHL</sequence>
<organism evidence="7 8">
    <name type="scientific">Nematocida displodere</name>
    <dbReference type="NCBI Taxonomy" id="1805483"/>
    <lineage>
        <taxon>Eukaryota</taxon>
        <taxon>Fungi</taxon>
        <taxon>Fungi incertae sedis</taxon>
        <taxon>Microsporidia</taxon>
        <taxon>Nematocida</taxon>
    </lineage>
</organism>
<dbReference type="OrthoDB" id="10006270at2759"/>
<gene>
    <name evidence="7" type="ORF">NEDG_00869</name>
</gene>
<evidence type="ECO:0000313" key="7">
    <source>
        <dbReference type="EMBL" id="OAG29736.1"/>
    </source>
</evidence>
<keyword evidence="6" id="KW-0131">Cell cycle</keyword>
<keyword evidence="3" id="KW-0498">Mitosis</keyword>
<dbReference type="STRING" id="1805483.A0A177EDD3"/>
<dbReference type="SMART" id="SM00028">
    <property type="entry name" value="TPR"/>
    <property type="match status" value="4"/>
</dbReference>
<dbReference type="Gene3D" id="1.25.40.10">
    <property type="entry name" value="Tetratricopeptide repeat domain"/>
    <property type="match status" value="1"/>
</dbReference>
<evidence type="ECO:0008006" key="9">
    <source>
        <dbReference type="Google" id="ProtNLM"/>
    </source>
</evidence>
<dbReference type="GO" id="GO:0031145">
    <property type="term" value="P:anaphase-promoting complex-dependent catabolic process"/>
    <property type="evidence" value="ECO:0007669"/>
    <property type="project" value="TreeGrafter"/>
</dbReference>
<keyword evidence="2" id="KW-0677">Repeat</keyword>
<dbReference type="GO" id="GO:0016567">
    <property type="term" value="P:protein ubiquitination"/>
    <property type="evidence" value="ECO:0007669"/>
    <property type="project" value="TreeGrafter"/>
</dbReference>
<dbReference type="EMBL" id="LTDL01000040">
    <property type="protein sequence ID" value="OAG29736.1"/>
    <property type="molecule type" value="Genomic_DNA"/>
</dbReference>
<dbReference type="RefSeq" id="XP_067544384.1">
    <property type="nucleotide sequence ID" value="XM_067688287.1"/>
</dbReference>
<dbReference type="InterPro" id="IPR019734">
    <property type="entry name" value="TPR_rpt"/>
</dbReference>
<dbReference type="InterPro" id="IPR011990">
    <property type="entry name" value="TPR-like_helical_dom_sf"/>
</dbReference>
<proteinExistence type="predicted"/>
<accession>A0A177EDD3</accession>
<dbReference type="PANTHER" id="PTHR12558">
    <property type="entry name" value="CELL DIVISION CYCLE 16,23,27"/>
    <property type="match status" value="1"/>
</dbReference>
<keyword evidence="1" id="KW-0132">Cell division</keyword>
<protein>
    <recommendedName>
        <fullName evidence="9">Anaphase-promoting complex subunit 6</fullName>
    </recommendedName>
</protein>